<dbReference type="PANTHER" id="PTHR22916">
    <property type="entry name" value="GLYCOSYLTRANSFERASE"/>
    <property type="match status" value="1"/>
</dbReference>
<evidence type="ECO:0000256" key="3">
    <source>
        <dbReference type="SAM" id="Phobius"/>
    </source>
</evidence>
<dbReference type="InterPro" id="IPR001173">
    <property type="entry name" value="Glyco_trans_2-like"/>
</dbReference>
<evidence type="ECO:0000259" key="4">
    <source>
        <dbReference type="Pfam" id="PF00535"/>
    </source>
</evidence>
<dbReference type="Gene3D" id="3.90.550.10">
    <property type="entry name" value="Spore Coat Polysaccharide Biosynthesis Protein SpsA, Chain A"/>
    <property type="match status" value="1"/>
</dbReference>
<protein>
    <submittedName>
        <fullName evidence="5">Glycosyltransferase involved in cell wall bisynthesis</fullName>
    </submittedName>
</protein>
<accession>A0A1M4V625</accession>
<dbReference type="PANTHER" id="PTHR22916:SF51">
    <property type="entry name" value="GLYCOSYLTRANSFERASE EPSH-RELATED"/>
    <property type="match status" value="1"/>
</dbReference>
<name>A0A1M4V625_9FLAO</name>
<evidence type="ECO:0000313" key="6">
    <source>
        <dbReference type="Proteomes" id="UP000184462"/>
    </source>
</evidence>
<gene>
    <name evidence="5" type="ORF">SAMN05444278_103263</name>
</gene>
<dbReference type="Pfam" id="PF00535">
    <property type="entry name" value="Glycos_transf_2"/>
    <property type="match status" value="1"/>
</dbReference>
<keyword evidence="3" id="KW-0812">Transmembrane</keyword>
<sequence>MKESNNLLMQNKPLISVIVPVYNVEKYVSECIESILRQSYKNVEIIIIDDGSTDGSGNICQEYASSNLRIKLFRLKNSGVGMARNYGINQATGNYVYFLDADDFIDKNLFQDLFRFIHKDYDIILFGYNKISEKGKFLRSQNPKSEETDKLQDNKDLLAQNMLYGCGLAVWDKIIKRSLIIKSNIYFDRKKRGQDFTFVIKLYAKTKSIVSINKPLYNYRIIFGNKNKFDKDIVINHIKNFELLSNFFSDNTEIQNRFLSKIFSTWFFKVVPMHISKTQKIPFETKIYFMTNMFNNESLIEFLIKNKMKSKFENVMKYFFLKQKLTPFFLFGILFGFARVLKYNK</sequence>
<reference evidence="5 6" key="1">
    <citation type="submission" date="2016-11" db="EMBL/GenBank/DDBJ databases">
        <authorList>
            <person name="Jaros S."/>
            <person name="Januszkiewicz K."/>
            <person name="Wedrychowicz H."/>
        </authorList>
    </citation>
    <scope>NUCLEOTIDE SEQUENCE [LARGE SCALE GENOMIC DNA]</scope>
    <source>
        <strain evidence="5 6">DSM 25661</strain>
    </source>
</reference>
<keyword evidence="1" id="KW-0328">Glycosyltransferase</keyword>
<keyword evidence="2 5" id="KW-0808">Transferase</keyword>
<proteinExistence type="predicted"/>
<keyword evidence="3" id="KW-1133">Transmembrane helix</keyword>
<dbReference type="GO" id="GO:0016758">
    <property type="term" value="F:hexosyltransferase activity"/>
    <property type="evidence" value="ECO:0007669"/>
    <property type="project" value="UniProtKB-ARBA"/>
</dbReference>
<keyword evidence="3" id="KW-0472">Membrane</keyword>
<dbReference type="EMBL" id="FQTW01000003">
    <property type="protein sequence ID" value="SHE64395.1"/>
    <property type="molecule type" value="Genomic_DNA"/>
</dbReference>
<keyword evidence="6" id="KW-1185">Reference proteome</keyword>
<dbReference type="Proteomes" id="UP000184462">
    <property type="component" value="Unassembled WGS sequence"/>
</dbReference>
<evidence type="ECO:0000313" key="5">
    <source>
        <dbReference type="EMBL" id="SHE64395.1"/>
    </source>
</evidence>
<organism evidence="5 6">
    <name type="scientific">Psychroflexus salarius</name>
    <dbReference type="NCBI Taxonomy" id="1155689"/>
    <lineage>
        <taxon>Bacteria</taxon>
        <taxon>Pseudomonadati</taxon>
        <taxon>Bacteroidota</taxon>
        <taxon>Flavobacteriia</taxon>
        <taxon>Flavobacteriales</taxon>
        <taxon>Flavobacteriaceae</taxon>
        <taxon>Psychroflexus</taxon>
    </lineage>
</organism>
<dbReference type="RefSeq" id="WP_073192705.1">
    <property type="nucleotide sequence ID" value="NZ_FQTW01000003.1"/>
</dbReference>
<feature type="transmembrane region" description="Helical" evidence="3">
    <location>
        <begin position="325"/>
        <end position="341"/>
    </location>
</feature>
<dbReference type="SUPFAM" id="SSF53448">
    <property type="entry name" value="Nucleotide-diphospho-sugar transferases"/>
    <property type="match status" value="1"/>
</dbReference>
<dbReference type="STRING" id="1155689.SAMN05444278_103263"/>
<evidence type="ECO:0000256" key="1">
    <source>
        <dbReference type="ARBA" id="ARBA00022676"/>
    </source>
</evidence>
<dbReference type="AlphaFoldDB" id="A0A1M4V625"/>
<feature type="domain" description="Glycosyltransferase 2-like" evidence="4">
    <location>
        <begin position="16"/>
        <end position="156"/>
    </location>
</feature>
<evidence type="ECO:0000256" key="2">
    <source>
        <dbReference type="ARBA" id="ARBA00022679"/>
    </source>
</evidence>
<dbReference type="InterPro" id="IPR029044">
    <property type="entry name" value="Nucleotide-diphossugar_trans"/>
</dbReference>